<gene>
    <name evidence="2" type="ORF">BCF38_10294</name>
    <name evidence="3" type="ORF">SAMN05421539_10294</name>
</gene>
<feature type="domain" description="YbaK/aminoacyl-tRNA synthetase-associated" evidence="1">
    <location>
        <begin position="27"/>
        <end position="143"/>
    </location>
</feature>
<evidence type="ECO:0000313" key="3">
    <source>
        <dbReference type="EMBL" id="SSA41258.1"/>
    </source>
</evidence>
<name>A0A2Y9ADB4_9RHOB</name>
<reference evidence="2 4" key="2">
    <citation type="submission" date="2018-03" db="EMBL/GenBank/DDBJ databases">
        <title>Genomic Encyclopedia of Archaeal and Bacterial Type Strains, Phase II (KMG-II): from individual species to whole genera.</title>
        <authorList>
            <person name="Goeker M."/>
        </authorList>
    </citation>
    <scope>NUCLEOTIDE SEQUENCE [LARGE SCALE GENOMIC DNA]</scope>
    <source>
        <strain evidence="2 4">DSM 25227</strain>
    </source>
</reference>
<organism evidence="3 5">
    <name type="scientific">Jannaschia seohaensis</name>
    <dbReference type="NCBI Taxonomy" id="475081"/>
    <lineage>
        <taxon>Bacteria</taxon>
        <taxon>Pseudomonadati</taxon>
        <taxon>Pseudomonadota</taxon>
        <taxon>Alphaproteobacteria</taxon>
        <taxon>Rhodobacterales</taxon>
        <taxon>Roseobacteraceae</taxon>
        <taxon>Jannaschia</taxon>
    </lineage>
</organism>
<evidence type="ECO:0000313" key="5">
    <source>
        <dbReference type="Proteomes" id="UP000251571"/>
    </source>
</evidence>
<dbReference type="Proteomes" id="UP000245839">
    <property type="component" value="Unassembled WGS sequence"/>
</dbReference>
<proteinExistence type="predicted"/>
<dbReference type="Proteomes" id="UP000251571">
    <property type="component" value="Unassembled WGS sequence"/>
</dbReference>
<dbReference type="EMBL" id="UETC01000002">
    <property type="protein sequence ID" value="SSA41258.1"/>
    <property type="molecule type" value="Genomic_DNA"/>
</dbReference>
<dbReference type="Gene3D" id="3.90.960.10">
    <property type="entry name" value="YbaK/aminoacyl-tRNA synthetase-associated domain"/>
    <property type="match status" value="1"/>
</dbReference>
<reference evidence="3 5" key="1">
    <citation type="submission" date="2016-10" db="EMBL/GenBank/DDBJ databases">
        <authorList>
            <person name="Cai Z."/>
        </authorList>
    </citation>
    <scope>NUCLEOTIDE SEQUENCE [LARGE SCALE GENOMIC DNA]</scope>
    <source>
        <strain evidence="3 5">DSM 25227</strain>
    </source>
</reference>
<dbReference type="SUPFAM" id="SSF55826">
    <property type="entry name" value="YbaK/ProRS associated domain"/>
    <property type="match status" value="1"/>
</dbReference>
<dbReference type="PANTHER" id="PTHR30411:SF1">
    <property type="entry name" value="CYTOPLASMIC PROTEIN"/>
    <property type="match status" value="1"/>
</dbReference>
<dbReference type="Pfam" id="PF04073">
    <property type="entry name" value="tRNA_edit"/>
    <property type="match status" value="1"/>
</dbReference>
<protein>
    <submittedName>
        <fullName evidence="3">Cys-tRNA(Pro) deacylase, prolyl-tRNA editing enzyme YbaK/EbsC</fullName>
    </submittedName>
    <submittedName>
        <fullName evidence="2">Prolyl-tRNA editing enzyme YbaK/EbsC (Cys-tRNA(Pro) deacylase)</fullName>
    </submittedName>
</protein>
<sequence length="157" mass="16231">MSKSPKRVTAALEAAGLSARPIEMPDETRTAQQAADAVGCRLDQIAKSILFGRGEGCALFLTAGGNQVDPSKAAALAGAPLTRADAATVRRVTGFAIGGVSPIGHLTESPVWIDPRLSEFPEIWAAGGTPRHVFPIAPADLIRIAGAVEADFTMRGA</sequence>
<dbReference type="OrthoDB" id="9798760at2"/>
<dbReference type="RefSeq" id="WP_109563227.1">
    <property type="nucleotide sequence ID" value="NZ_QGDJ01000002.1"/>
</dbReference>
<dbReference type="PANTHER" id="PTHR30411">
    <property type="entry name" value="CYTOPLASMIC PROTEIN"/>
    <property type="match status" value="1"/>
</dbReference>
<evidence type="ECO:0000313" key="2">
    <source>
        <dbReference type="EMBL" id="PWJ20848.1"/>
    </source>
</evidence>
<dbReference type="AlphaFoldDB" id="A0A2Y9ADB4"/>
<evidence type="ECO:0000259" key="1">
    <source>
        <dbReference type="Pfam" id="PF04073"/>
    </source>
</evidence>
<dbReference type="CDD" id="cd04333">
    <property type="entry name" value="ProX_deacylase"/>
    <property type="match status" value="1"/>
</dbReference>
<dbReference type="InterPro" id="IPR036754">
    <property type="entry name" value="YbaK/aa-tRNA-synt-asso_dom_sf"/>
</dbReference>
<accession>A0A2Y9ADB4</accession>
<dbReference type="EMBL" id="QGDJ01000002">
    <property type="protein sequence ID" value="PWJ20848.1"/>
    <property type="molecule type" value="Genomic_DNA"/>
</dbReference>
<dbReference type="GO" id="GO:0002161">
    <property type="term" value="F:aminoacyl-tRNA deacylase activity"/>
    <property type="evidence" value="ECO:0007669"/>
    <property type="project" value="InterPro"/>
</dbReference>
<evidence type="ECO:0000313" key="4">
    <source>
        <dbReference type="Proteomes" id="UP000245839"/>
    </source>
</evidence>
<dbReference type="InterPro" id="IPR007214">
    <property type="entry name" value="YbaK/aa-tRNA-synth-assoc-dom"/>
</dbReference>
<keyword evidence="4" id="KW-1185">Reference proteome</keyword>